<dbReference type="SUPFAM" id="SSF102114">
    <property type="entry name" value="Radical SAM enzymes"/>
    <property type="match status" value="1"/>
</dbReference>
<name>A0A1F5K2H7_9BACT</name>
<dbReference type="GO" id="GO:0051539">
    <property type="term" value="F:4 iron, 4 sulfur cluster binding"/>
    <property type="evidence" value="ECO:0007669"/>
    <property type="project" value="UniProtKB-KW"/>
</dbReference>
<feature type="domain" description="Radical SAM core" evidence="7">
    <location>
        <begin position="57"/>
        <end position="284"/>
    </location>
</feature>
<proteinExistence type="predicted"/>
<dbReference type="Gene3D" id="3.20.20.70">
    <property type="entry name" value="Aldolase class I"/>
    <property type="match status" value="1"/>
</dbReference>
<keyword evidence="2" id="KW-0004">4Fe-4S</keyword>
<dbReference type="SFLD" id="SFLDG01067">
    <property type="entry name" value="SPASM/twitch_domain_containing"/>
    <property type="match status" value="1"/>
</dbReference>
<evidence type="ECO:0000256" key="1">
    <source>
        <dbReference type="ARBA" id="ARBA00001966"/>
    </source>
</evidence>
<dbReference type="InterPro" id="IPR058240">
    <property type="entry name" value="rSAM_sf"/>
</dbReference>
<organism evidence="8 9">
    <name type="scientific">Candidatus Daviesbacteria bacterium RIFCSPHIGHO2_12_FULL_43_11</name>
    <dbReference type="NCBI Taxonomy" id="1797780"/>
    <lineage>
        <taxon>Bacteria</taxon>
        <taxon>Candidatus Daviesiibacteriota</taxon>
    </lineage>
</organism>
<dbReference type="InterPro" id="IPR013785">
    <property type="entry name" value="Aldolase_TIM"/>
</dbReference>
<dbReference type="PANTHER" id="PTHR43787:SF3">
    <property type="entry name" value="ARYLSULFATASE REGULATORY PROTEIN"/>
    <property type="match status" value="1"/>
</dbReference>
<dbReference type="CDD" id="cd01335">
    <property type="entry name" value="Radical_SAM"/>
    <property type="match status" value="1"/>
</dbReference>
<keyword evidence="5" id="KW-0408">Iron</keyword>
<evidence type="ECO:0000313" key="8">
    <source>
        <dbReference type="EMBL" id="OGE35103.1"/>
    </source>
</evidence>
<evidence type="ECO:0000256" key="2">
    <source>
        <dbReference type="ARBA" id="ARBA00022485"/>
    </source>
</evidence>
<dbReference type="Proteomes" id="UP000176405">
    <property type="component" value="Unassembled WGS sequence"/>
</dbReference>
<keyword evidence="6" id="KW-0411">Iron-sulfur</keyword>
<dbReference type="InterPro" id="IPR007197">
    <property type="entry name" value="rSAM"/>
</dbReference>
<keyword evidence="4" id="KW-0479">Metal-binding</keyword>
<dbReference type="Pfam" id="PF04055">
    <property type="entry name" value="Radical_SAM"/>
    <property type="match status" value="1"/>
</dbReference>
<dbReference type="GO" id="GO:0003824">
    <property type="term" value="F:catalytic activity"/>
    <property type="evidence" value="ECO:0007669"/>
    <property type="project" value="InterPro"/>
</dbReference>
<protein>
    <recommendedName>
        <fullName evidence="7">Radical SAM core domain-containing protein</fullName>
    </recommendedName>
</protein>
<comment type="caution">
    <text evidence="8">The sequence shown here is derived from an EMBL/GenBank/DDBJ whole genome shotgun (WGS) entry which is preliminary data.</text>
</comment>
<dbReference type="AlphaFoldDB" id="A0A1F5K2H7"/>
<evidence type="ECO:0000313" key="9">
    <source>
        <dbReference type="Proteomes" id="UP000176405"/>
    </source>
</evidence>
<sequence length="407" mass="47498">MNTNLESKDIDLGFKNTPKDVAEFNIRRKDGKYYDISQDSLVDQGITRLTDEQFLHLFERFRLRFNLTSQCNVWCIFCSNEGSAYSTKSQKSVADIGVITKLSDILISETPVQSIEFSGGEPTIHPDFVHRNYQLIDWTKRYPQVKFSIHSNGVMLTPEVIDQIGGYFFKIGLSIHSVNFETWNKMTNLKDVFGLEQQRRKFEQLMQNIDYLADRQIGNKVFLKSVVIRDINDSEEELSDFLEFCTQRKFHPKFFEFEPQYSEQEKYVVGRQELFDRLERLGCQFSEDTPRDNPDETYIPSVNFDYKAEQGTPRGLHSIFGCGDSGACRSCYMNLPVFIKPTEDSRGLYIKPCSPLDTRFDLTWAIENGDKRQILDIFKMSREYLMLTPGLGINCWNKEERYKIDFT</sequence>
<dbReference type="EMBL" id="MFDH01000028">
    <property type="protein sequence ID" value="OGE35103.1"/>
    <property type="molecule type" value="Genomic_DNA"/>
</dbReference>
<evidence type="ECO:0000256" key="4">
    <source>
        <dbReference type="ARBA" id="ARBA00022723"/>
    </source>
</evidence>
<dbReference type="GO" id="GO:0046872">
    <property type="term" value="F:metal ion binding"/>
    <property type="evidence" value="ECO:0007669"/>
    <property type="project" value="UniProtKB-KW"/>
</dbReference>
<evidence type="ECO:0000256" key="3">
    <source>
        <dbReference type="ARBA" id="ARBA00022691"/>
    </source>
</evidence>
<evidence type="ECO:0000256" key="5">
    <source>
        <dbReference type="ARBA" id="ARBA00023004"/>
    </source>
</evidence>
<comment type="cofactor">
    <cofactor evidence="1">
        <name>[4Fe-4S] cluster</name>
        <dbReference type="ChEBI" id="CHEBI:49883"/>
    </cofactor>
</comment>
<dbReference type="PANTHER" id="PTHR43787">
    <property type="entry name" value="FEMO COFACTOR BIOSYNTHESIS PROTEIN NIFB-RELATED"/>
    <property type="match status" value="1"/>
</dbReference>
<dbReference type="PROSITE" id="PS51918">
    <property type="entry name" value="RADICAL_SAM"/>
    <property type="match status" value="1"/>
</dbReference>
<dbReference type="STRING" id="1797780.A3E45_03170"/>
<reference evidence="8 9" key="1">
    <citation type="journal article" date="2016" name="Nat. Commun.">
        <title>Thousands of microbial genomes shed light on interconnected biogeochemical processes in an aquifer system.</title>
        <authorList>
            <person name="Anantharaman K."/>
            <person name="Brown C.T."/>
            <person name="Hug L.A."/>
            <person name="Sharon I."/>
            <person name="Castelle C.J."/>
            <person name="Probst A.J."/>
            <person name="Thomas B.C."/>
            <person name="Singh A."/>
            <person name="Wilkins M.J."/>
            <person name="Karaoz U."/>
            <person name="Brodie E.L."/>
            <person name="Williams K.H."/>
            <person name="Hubbard S.S."/>
            <person name="Banfield J.F."/>
        </authorList>
    </citation>
    <scope>NUCLEOTIDE SEQUENCE [LARGE SCALE GENOMIC DNA]</scope>
</reference>
<evidence type="ECO:0000256" key="6">
    <source>
        <dbReference type="ARBA" id="ARBA00023014"/>
    </source>
</evidence>
<evidence type="ECO:0000259" key="7">
    <source>
        <dbReference type="PROSITE" id="PS51918"/>
    </source>
</evidence>
<gene>
    <name evidence="8" type="ORF">A3E45_03170</name>
</gene>
<keyword evidence="3" id="KW-0949">S-adenosyl-L-methionine</keyword>
<dbReference type="SFLD" id="SFLDS00029">
    <property type="entry name" value="Radical_SAM"/>
    <property type="match status" value="1"/>
</dbReference>
<accession>A0A1F5K2H7</accession>